<gene>
    <name evidence="1" type="ORF">F7O44_06150</name>
</gene>
<dbReference type="AlphaFoldDB" id="A0A7K3M076"/>
<keyword evidence="2" id="KW-1185">Reference proteome</keyword>
<reference evidence="1 2" key="1">
    <citation type="submission" date="2019-11" db="EMBL/GenBank/DDBJ databases">
        <authorList>
            <person name="Li X.-J."/>
            <person name="Feng X.-M."/>
        </authorList>
    </citation>
    <scope>NUCLEOTIDE SEQUENCE [LARGE SCALE GENOMIC DNA]</scope>
    <source>
        <strain evidence="1 2">XMNu-373</strain>
    </source>
</reference>
<dbReference type="Pfam" id="PF00106">
    <property type="entry name" value="adh_short"/>
    <property type="match status" value="1"/>
</dbReference>
<dbReference type="RefSeq" id="WP_162449201.1">
    <property type="nucleotide sequence ID" value="NZ_WLZY01000001.1"/>
</dbReference>
<protein>
    <submittedName>
        <fullName evidence="1">SDR family NAD(P)-dependent oxidoreductase</fullName>
    </submittedName>
</protein>
<dbReference type="EMBL" id="WLZY01000001">
    <property type="protein sequence ID" value="NDL56650.1"/>
    <property type="molecule type" value="Genomic_DNA"/>
</dbReference>
<dbReference type="Gene3D" id="3.40.50.720">
    <property type="entry name" value="NAD(P)-binding Rossmann-like Domain"/>
    <property type="match status" value="1"/>
</dbReference>
<proteinExistence type="predicted"/>
<evidence type="ECO:0000313" key="2">
    <source>
        <dbReference type="Proteomes" id="UP000460435"/>
    </source>
</evidence>
<organism evidence="1 2">
    <name type="scientific">Phytoactinopolyspora mesophila</name>
    <dbReference type="NCBI Taxonomy" id="2650750"/>
    <lineage>
        <taxon>Bacteria</taxon>
        <taxon>Bacillati</taxon>
        <taxon>Actinomycetota</taxon>
        <taxon>Actinomycetes</taxon>
        <taxon>Jiangellales</taxon>
        <taxon>Jiangellaceae</taxon>
        <taxon>Phytoactinopolyspora</taxon>
    </lineage>
</organism>
<sequence length="79" mass="8422">MYQQTLTASEPLAQNARPRVALVTGASRGIGAATARRLAADGLTLAINSYPDERMVEAATGVMSDIQSNGAWLRSSRRM</sequence>
<evidence type="ECO:0000313" key="1">
    <source>
        <dbReference type="EMBL" id="NDL56650.1"/>
    </source>
</evidence>
<dbReference type="InterPro" id="IPR036291">
    <property type="entry name" value="NAD(P)-bd_dom_sf"/>
</dbReference>
<dbReference type="InterPro" id="IPR002347">
    <property type="entry name" value="SDR_fam"/>
</dbReference>
<comment type="caution">
    <text evidence="1">The sequence shown here is derived from an EMBL/GenBank/DDBJ whole genome shotgun (WGS) entry which is preliminary data.</text>
</comment>
<dbReference type="SUPFAM" id="SSF51735">
    <property type="entry name" value="NAD(P)-binding Rossmann-fold domains"/>
    <property type="match status" value="1"/>
</dbReference>
<dbReference type="Proteomes" id="UP000460435">
    <property type="component" value="Unassembled WGS sequence"/>
</dbReference>
<name>A0A7K3M076_9ACTN</name>
<accession>A0A7K3M076</accession>